<evidence type="ECO:0000313" key="1">
    <source>
        <dbReference type="EMBL" id="PRY22223.1"/>
    </source>
</evidence>
<organism evidence="1 2">
    <name type="scientific">Aliiruegeria haliotis</name>
    <dbReference type="NCBI Taxonomy" id="1280846"/>
    <lineage>
        <taxon>Bacteria</taxon>
        <taxon>Pseudomonadati</taxon>
        <taxon>Pseudomonadota</taxon>
        <taxon>Alphaproteobacteria</taxon>
        <taxon>Rhodobacterales</taxon>
        <taxon>Roseobacteraceae</taxon>
        <taxon>Aliiruegeria</taxon>
    </lineage>
</organism>
<dbReference type="AlphaFoldDB" id="A0A2T0RM81"/>
<dbReference type="EMBL" id="PVTD01000007">
    <property type="protein sequence ID" value="PRY22223.1"/>
    <property type="molecule type" value="Genomic_DNA"/>
</dbReference>
<reference evidence="1 2" key="1">
    <citation type="submission" date="2018-03" db="EMBL/GenBank/DDBJ databases">
        <title>Genomic Encyclopedia of Archaeal and Bacterial Type Strains, Phase II (KMG-II): from individual species to whole genera.</title>
        <authorList>
            <person name="Goeker M."/>
        </authorList>
    </citation>
    <scope>NUCLEOTIDE SEQUENCE [LARGE SCALE GENOMIC DNA]</scope>
    <source>
        <strain evidence="1 2">DSM 29328</strain>
    </source>
</reference>
<protein>
    <submittedName>
        <fullName evidence="1">Uncharacterized protein</fullName>
    </submittedName>
</protein>
<sequence>MQSVHILQRQGEHPFGVMMYNGFLLLLQSVEDLHPERGVGIRQLTFFYWWQRFEPLVAAEI</sequence>
<dbReference type="RefSeq" id="WP_245925127.1">
    <property type="nucleotide sequence ID" value="NZ_PVTD01000007.1"/>
</dbReference>
<name>A0A2T0RM81_9RHOB</name>
<proteinExistence type="predicted"/>
<gene>
    <name evidence="1" type="ORF">CLV78_107147</name>
</gene>
<dbReference type="Proteomes" id="UP000239480">
    <property type="component" value="Unassembled WGS sequence"/>
</dbReference>
<evidence type="ECO:0000313" key="2">
    <source>
        <dbReference type="Proteomes" id="UP000239480"/>
    </source>
</evidence>
<comment type="caution">
    <text evidence="1">The sequence shown here is derived from an EMBL/GenBank/DDBJ whole genome shotgun (WGS) entry which is preliminary data.</text>
</comment>
<accession>A0A2T0RM81</accession>
<keyword evidence="2" id="KW-1185">Reference proteome</keyword>